<dbReference type="GO" id="GO:0000502">
    <property type="term" value="C:proteasome complex"/>
    <property type="evidence" value="ECO:0007669"/>
    <property type="project" value="UniProtKB-KW"/>
</dbReference>
<keyword evidence="3" id="KW-0436">Ligase</keyword>
<dbReference type="InterPro" id="IPR004347">
    <property type="entry name" value="Pup_ligase/deamidase"/>
</dbReference>
<keyword evidence="3" id="KW-0647">Proteasome</keyword>
<dbReference type="PIRSF" id="PIRSF018077">
    <property type="entry name" value="UCP018077"/>
    <property type="match status" value="1"/>
</dbReference>
<comment type="similarity">
    <text evidence="1">Belongs to the Pup ligase/Pup deamidase family. Pup deamidase subfamily.</text>
</comment>
<dbReference type="GO" id="GO:0005524">
    <property type="term" value="F:ATP binding"/>
    <property type="evidence" value="ECO:0007669"/>
    <property type="project" value="TreeGrafter"/>
</dbReference>
<dbReference type="InterPro" id="IPR022366">
    <property type="entry name" value="Pup_deamidase"/>
</dbReference>
<dbReference type="GO" id="GO:0008233">
    <property type="term" value="F:peptidase activity"/>
    <property type="evidence" value="ECO:0007669"/>
    <property type="project" value="InterPro"/>
</dbReference>
<dbReference type="GO" id="GO:0070490">
    <property type="term" value="P:protein pupylation"/>
    <property type="evidence" value="ECO:0007669"/>
    <property type="project" value="TreeGrafter"/>
</dbReference>
<proteinExistence type="inferred from homology"/>
<gene>
    <name evidence="3" type="ORF">GGQ54_000076</name>
</gene>
<dbReference type="PANTHER" id="PTHR42307:SF2">
    <property type="entry name" value="PUP DEAMIDASE_DEPUPYLASE"/>
    <property type="match status" value="1"/>
</dbReference>
<dbReference type="GO" id="GO:0010498">
    <property type="term" value="P:proteasomal protein catabolic process"/>
    <property type="evidence" value="ECO:0007669"/>
    <property type="project" value="InterPro"/>
</dbReference>
<protein>
    <submittedName>
        <fullName evidence="3">Proteasome accessory factor A</fullName>
        <ecNumber evidence="3">6.3.2.-</ecNumber>
    </submittedName>
</protein>
<dbReference type="GO" id="GO:0016811">
    <property type="term" value="F:hydrolase activity, acting on carbon-nitrogen (but not peptide) bonds, in linear amides"/>
    <property type="evidence" value="ECO:0007669"/>
    <property type="project" value="InterPro"/>
</dbReference>
<dbReference type="NCBIfam" id="TIGR03688">
    <property type="entry name" value="depupylase_Dop"/>
    <property type="match status" value="1"/>
</dbReference>
<dbReference type="GO" id="GO:0016874">
    <property type="term" value="F:ligase activity"/>
    <property type="evidence" value="ECO:0007669"/>
    <property type="project" value="UniProtKB-KW"/>
</dbReference>
<dbReference type="Pfam" id="PF03136">
    <property type="entry name" value="Pup_ligase"/>
    <property type="match status" value="1"/>
</dbReference>
<evidence type="ECO:0000313" key="3">
    <source>
        <dbReference type="EMBL" id="NYI69516.1"/>
    </source>
</evidence>
<comment type="caution">
    <text evidence="3">The sequence shown here is derived from an EMBL/GenBank/DDBJ whole genome shotgun (WGS) entry which is preliminary data.</text>
</comment>
<dbReference type="GO" id="GO:0019941">
    <property type="term" value="P:modification-dependent protein catabolic process"/>
    <property type="evidence" value="ECO:0007669"/>
    <property type="project" value="InterPro"/>
</dbReference>
<evidence type="ECO:0000256" key="2">
    <source>
        <dbReference type="PIRSR" id="PIRSR018077-1"/>
    </source>
</evidence>
<evidence type="ECO:0000313" key="4">
    <source>
        <dbReference type="Proteomes" id="UP000527616"/>
    </source>
</evidence>
<name>A0A7Z0IJK0_9ACTN</name>
<dbReference type="EC" id="6.3.2.-" evidence="3"/>
<accession>A0A7Z0IJK0</accession>
<dbReference type="PANTHER" id="PTHR42307">
    <property type="entry name" value="PUP DEAMIDASE/DEPUPYLASE"/>
    <property type="match status" value="1"/>
</dbReference>
<keyword evidence="4" id="KW-1185">Reference proteome</keyword>
<organism evidence="3 4">
    <name type="scientific">Naumannella cuiyingiana</name>
    <dbReference type="NCBI Taxonomy" id="1347891"/>
    <lineage>
        <taxon>Bacteria</taxon>
        <taxon>Bacillati</taxon>
        <taxon>Actinomycetota</taxon>
        <taxon>Actinomycetes</taxon>
        <taxon>Propionibacteriales</taxon>
        <taxon>Propionibacteriaceae</taxon>
        <taxon>Naumannella</taxon>
    </lineage>
</organism>
<sequence length="505" mass="55607">MSPIFGIETEYGITLAPGAELDLHPMYLSNHLVRAYADEIAGGRMRWDYETESPLRDLRGFDVDRSGASPDMLTDVEDGLANVVLANGARFYVDHAHPEYSGPEVTSALDAVRYDAAGDEILLRAARAASRRFGAQLRIWKNNTDGKGASYGTHENYLLSRRTPFHRVVVQFTPFLASRPVITGAGRIGIGQHSERPGFQLSQRADFFEAEVGLETTMNRPLINTRDEPHADATLHRRLHVITGDANCSQTATFLKIGTAALVLRALEAGDLDGSLTLTDPVAAFRAISHDADLDAGALGELVPLADGRAMSGLDLQEAYAEACRRHLERVDPGGADAEAYRVLEEWQAAIDGLRADPLAMADRLDWVAKWRLAESYRRRDGLGWDAPKLALVDLQYADLDPARSLYRRLLDRGRMRRLVTDDAIAAAITEPPDDTRAYFRGRCVAEYGRSVLAASWDSLIFEVPGRASLLRVPTTDPARGTRRHVGELMDAADGLADLLERLHL</sequence>
<evidence type="ECO:0000256" key="1">
    <source>
        <dbReference type="ARBA" id="ARBA00009114"/>
    </source>
</evidence>
<dbReference type="Proteomes" id="UP000527616">
    <property type="component" value="Unassembled WGS sequence"/>
</dbReference>
<reference evidence="3 4" key="1">
    <citation type="submission" date="2020-07" db="EMBL/GenBank/DDBJ databases">
        <title>Sequencing the genomes of 1000 actinobacteria strains.</title>
        <authorList>
            <person name="Klenk H.-P."/>
        </authorList>
    </citation>
    <scope>NUCLEOTIDE SEQUENCE [LARGE SCALE GENOMIC DNA]</scope>
    <source>
        <strain evidence="3 4">DSM 103164</strain>
    </source>
</reference>
<dbReference type="EMBL" id="JACBZS010000001">
    <property type="protein sequence ID" value="NYI69516.1"/>
    <property type="molecule type" value="Genomic_DNA"/>
</dbReference>
<feature type="active site" description="Proton acceptor" evidence="2">
    <location>
        <position position="94"/>
    </location>
</feature>
<dbReference type="AlphaFoldDB" id="A0A7Z0IJK0"/>
<dbReference type="RefSeq" id="WP_179443582.1">
    <property type="nucleotide sequence ID" value="NZ_JACBZS010000001.1"/>
</dbReference>